<dbReference type="Proteomes" id="UP000001208">
    <property type="component" value="Chromosome"/>
</dbReference>
<feature type="domain" description="ABC3 transporter permease C-terminal" evidence="12">
    <location>
        <begin position="174"/>
        <end position="277"/>
    </location>
</feature>
<dbReference type="OrthoDB" id="9813411at2"/>
<keyword evidence="7 11" id="KW-1133">Transmembrane helix</keyword>
<proteinExistence type="inferred from homology"/>
<dbReference type="Gene3D" id="3.30.70.3040">
    <property type="match status" value="1"/>
</dbReference>
<evidence type="ECO:0000313" key="14">
    <source>
        <dbReference type="EMBL" id="ACF13228.1"/>
    </source>
</evidence>
<evidence type="ECO:0000256" key="11">
    <source>
        <dbReference type="SAM" id="Phobius"/>
    </source>
</evidence>
<dbReference type="Pfam" id="PF18075">
    <property type="entry name" value="FtsX_ECD"/>
    <property type="match status" value="1"/>
</dbReference>
<evidence type="ECO:0000256" key="7">
    <source>
        <dbReference type="ARBA" id="ARBA00022989"/>
    </source>
</evidence>
<sequence>MNIGYVVKESFSGFKRAKLATFVSVVTVTISLILLGIFALLSLSFFQVLSEVRSRVELEAFLSETVTAQEAQELQQKLTAIPAVKETKYISKEDAALLFHQEFGEDIQSVLGTNPLPTSIKILLNASHATLDSLDLFIPKIEALPGISEIKYNKEFLSGIDKNARLITYITAGVGFFISLASIALVSNTIRLTIHAKRQMLKTMELVGATPSFIRLPFLIEGAWQGIFGGALAVLMIFLLVEFVVWEYDKSIYTVFVEPARIMYPVLALSGFLLGLAGSSLSVRKFIR</sequence>
<dbReference type="EMBL" id="CP001100">
    <property type="protein sequence ID" value="ACF13228.1"/>
    <property type="molecule type" value="Genomic_DNA"/>
</dbReference>
<keyword evidence="9 10" id="KW-0131">Cell cycle</keyword>
<evidence type="ECO:0000256" key="4">
    <source>
        <dbReference type="ARBA" id="ARBA00022475"/>
    </source>
</evidence>
<evidence type="ECO:0000259" key="12">
    <source>
        <dbReference type="Pfam" id="PF02687"/>
    </source>
</evidence>
<dbReference type="PANTHER" id="PTHR47755:SF1">
    <property type="entry name" value="CELL DIVISION PROTEIN FTSX"/>
    <property type="match status" value="1"/>
</dbReference>
<dbReference type="PANTHER" id="PTHR47755">
    <property type="entry name" value="CELL DIVISION PROTEIN FTSX"/>
    <property type="match status" value="1"/>
</dbReference>
<keyword evidence="15" id="KW-1185">Reference proteome</keyword>
<name>B3QWB5_CHLT3</name>
<feature type="transmembrane region" description="Helical" evidence="11">
    <location>
        <begin position="21"/>
        <end position="46"/>
    </location>
</feature>
<feature type="transmembrane region" description="Helical" evidence="11">
    <location>
        <begin position="262"/>
        <end position="283"/>
    </location>
</feature>
<feature type="domain" description="FtsX extracellular" evidence="13">
    <location>
        <begin position="56"/>
        <end position="150"/>
    </location>
</feature>
<dbReference type="InterPro" id="IPR004513">
    <property type="entry name" value="FtsX"/>
</dbReference>
<keyword evidence="8 10" id="KW-0472">Membrane</keyword>
<evidence type="ECO:0000256" key="8">
    <source>
        <dbReference type="ARBA" id="ARBA00023136"/>
    </source>
</evidence>
<feature type="transmembrane region" description="Helical" evidence="11">
    <location>
        <begin position="166"/>
        <end position="190"/>
    </location>
</feature>
<feature type="transmembrane region" description="Helical" evidence="11">
    <location>
        <begin position="223"/>
        <end position="246"/>
    </location>
</feature>
<dbReference type="PIRSF" id="PIRSF003097">
    <property type="entry name" value="FtsX"/>
    <property type="match status" value="1"/>
</dbReference>
<evidence type="ECO:0000256" key="3">
    <source>
        <dbReference type="ARBA" id="ARBA00021907"/>
    </source>
</evidence>
<evidence type="ECO:0000313" key="15">
    <source>
        <dbReference type="Proteomes" id="UP000001208"/>
    </source>
</evidence>
<comment type="similarity">
    <text evidence="2 10">Belongs to the ABC-4 integral membrane protein family. FtsX subfamily.</text>
</comment>
<dbReference type="InterPro" id="IPR040690">
    <property type="entry name" value="FtsX_ECD"/>
</dbReference>
<comment type="subcellular location">
    <subcellularLocation>
        <location evidence="1">Cell membrane</location>
        <topology evidence="1">Multi-pass membrane protein</topology>
    </subcellularLocation>
</comment>
<dbReference type="GO" id="GO:0051301">
    <property type="term" value="P:cell division"/>
    <property type="evidence" value="ECO:0007669"/>
    <property type="project" value="UniProtKB-KW"/>
</dbReference>
<evidence type="ECO:0000256" key="5">
    <source>
        <dbReference type="ARBA" id="ARBA00022618"/>
    </source>
</evidence>
<dbReference type="KEGG" id="cts:Ctha_0759"/>
<keyword evidence="5 10" id="KW-0132">Cell division</keyword>
<dbReference type="AlphaFoldDB" id="B3QWB5"/>
<dbReference type="HOGENOM" id="CLU_073546_3_0_10"/>
<keyword evidence="6 11" id="KW-0812">Transmembrane</keyword>
<organism evidence="14 15">
    <name type="scientific">Chloroherpeton thalassium (strain ATCC 35110 / GB-78)</name>
    <dbReference type="NCBI Taxonomy" id="517418"/>
    <lineage>
        <taxon>Bacteria</taxon>
        <taxon>Pseudomonadati</taxon>
        <taxon>Chlorobiota</taxon>
        <taxon>Chlorobiia</taxon>
        <taxon>Chlorobiales</taxon>
        <taxon>Chloroherpetonaceae</taxon>
        <taxon>Chloroherpeton</taxon>
    </lineage>
</organism>
<gene>
    <name evidence="14" type="ordered locus">Ctha_0759</name>
</gene>
<evidence type="ECO:0000256" key="2">
    <source>
        <dbReference type="ARBA" id="ARBA00007379"/>
    </source>
</evidence>
<evidence type="ECO:0000256" key="1">
    <source>
        <dbReference type="ARBA" id="ARBA00004651"/>
    </source>
</evidence>
<evidence type="ECO:0000256" key="9">
    <source>
        <dbReference type="ARBA" id="ARBA00023306"/>
    </source>
</evidence>
<dbReference type="STRING" id="517418.Ctha_0759"/>
<protein>
    <recommendedName>
        <fullName evidence="3 10">Cell division protein FtsX</fullName>
    </recommendedName>
</protein>
<dbReference type="Pfam" id="PF02687">
    <property type="entry name" value="FtsX"/>
    <property type="match status" value="1"/>
</dbReference>
<reference evidence="14 15" key="1">
    <citation type="submission" date="2008-06" db="EMBL/GenBank/DDBJ databases">
        <title>Complete sequence of Chloroherpeton thalassium ATCC 35110.</title>
        <authorList>
            <consortium name="US DOE Joint Genome Institute"/>
            <person name="Lucas S."/>
            <person name="Copeland A."/>
            <person name="Lapidus A."/>
            <person name="Glavina del Rio T."/>
            <person name="Dalin E."/>
            <person name="Tice H."/>
            <person name="Bruce D."/>
            <person name="Goodwin L."/>
            <person name="Pitluck S."/>
            <person name="Schmutz J."/>
            <person name="Larimer F."/>
            <person name="Land M."/>
            <person name="Hauser L."/>
            <person name="Kyrpides N."/>
            <person name="Mikhailova N."/>
            <person name="Liu Z."/>
            <person name="Li T."/>
            <person name="Zhao F."/>
            <person name="Overmann J."/>
            <person name="Bryant D.A."/>
            <person name="Richardson P."/>
        </authorList>
    </citation>
    <scope>NUCLEOTIDE SEQUENCE [LARGE SCALE GENOMIC DNA]</scope>
    <source>
        <strain evidence="15">ATCC 35110 / GB-78</strain>
    </source>
</reference>
<dbReference type="InterPro" id="IPR003838">
    <property type="entry name" value="ABC3_permease_C"/>
</dbReference>
<keyword evidence="4 10" id="KW-1003">Cell membrane</keyword>
<dbReference type="eggNOG" id="COG2177">
    <property type="taxonomic scope" value="Bacteria"/>
</dbReference>
<accession>B3QWB5</accession>
<dbReference type="GO" id="GO:0005886">
    <property type="term" value="C:plasma membrane"/>
    <property type="evidence" value="ECO:0007669"/>
    <property type="project" value="UniProtKB-SubCell"/>
</dbReference>
<evidence type="ECO:0000256" key="6">
    <source>
        <dbReference type="ARBA" id="ARBA00022692"/>
    </source>
</evidence>
<evidence type="ECO:0000259" key="13">
    <source>
        <dbReference type="Pfam" id="PF18075"/>
    </source>
</evidence>
<evidence type="ECO:0000256" key="10">
    <source>
        <dbReference type="PIRNR" id="PIRNR003097"/>
    </source>
</evidence>